<dbReference type="PROSITE" id="PS00086">
    <property type="entry name" value="CYTOCHROME_P450"/>
    <property type="match status" value="1"/>
</dbReference>
<sequence>MSCDLLERTLRSISGIDSKQWAAFGGAAVVTYALYRRFTRLSLDDVPGPENPSFLHGHLPLWQAAEAGVFENDYLTTYGSIVRWKGPLGEDRLWIADPKAIFHILHSADVWEKTASGREMGAVLLDRGLVWAEGDVHKRQRRALTPAFGLSESRALVPRFLLVANKLVDKWKDVIVNEGSGDSLTLDMPTWMGKATLDAFGVGAFDYEFGALDNLDNPLTKSYTDIVYSTFGAPSRGQLLFMNLCRYLPARVIRYIFETGSDPGLQKARENRGHAHRVAKELIQQKREEMVVGRSEKDILSLLVKANDAQDEQSKLRDDEIVAQVRTFMLAGHETVAKTLIFMLWELARRPEIQRRLREEVTEMYEAARARGDEDLTPVDIDNLPYANAVVKEGLRRHGSAIELQRVTWQDDVLPLTRPMVGRSGKTYHHLAVPKGTIVHVSMWGYNLNKDVWGPDAMEFRPERWLEPSNEKTETPLGVYGNLLTFSAGERSCIGWRFAVAEIQAFLVTLIREFELSVPEGRNVRTIRPGIIVPMVIGEEDKGPQLPLTITPVKDT</sequence>
<feature type="binding site" description="axial binding residue" evidence="9">
    <location>
        <position position="493"/>
    </location>
    <ligand>
        <name>heme</name>
        <dbReference type="ChEBI" id="CHEBI:30413"/>
    </ligand>
    <ligandPart>
        <name>Fe</name>
        <dbReference type="ChEBI" id="CHEBI:18248"/>
    </ligandPart>
</feature>
<dbReference type="Gene3D" id="1.10.630.10">
    <property type="entry name" value="Cytochrome P450"/>
    <property type="match status" value="1"/>
</dbReference>
<evidence type="ECO:0000256" key="4">
    <source>
        <dbReference type="ARBA" id="ARBA00022617"/>
    </source>
</evidence>
<dbReference type="Pfam" id="PF00067">
    <property type="entry name" value="p450"/>
    <property type="match status" value="1"/>
</dbReference>
<dbReference type="Proteomes" id="UP000736335">
    <property type="component" value="Unassembled WGS sequence"/>
</dbReference>
<evidence type="ECO:0000313" key="11">
    <source>
        <dbReference type="EMBL" id="KAF9778925.1"/>
    </source>
</evidence>
<accession>A0A9P6L1R8</accession>
<dbReference type="GO" id="GO:0020037">
    <property type="term" value="F:heme binding"/>
    <property type="evidence" value="ECO:0007669"/>
    <property type="project" value="InterPro"/>
</dbReference>
<dbReference type="InterPro" id="IPR002401">
    <property type="entry name" value="Cyt_P450_E_grp-I"/>
</dbReference>
<comment type="pathway">
    <text evidence="2">Secondary metabolite biosynthesis.</text>
</comment>
<dbReference type="InterPro" id="IPR036396">
    <property type="entry name" value="Cyt_P450_sf"/>
</dbReference>
<evidence type="ECO:0000256" key="9">
    <source>
        <dbReference type="PIRSR" id="PIRSR602401-1"/>
    </source>
</evidence>
<evidence type="ECO:0000256" key="7">
    <source>
        <dbReference type="ARBA" id="ARBA00023004"/>
    </source>
</evidence>
<evidence type="ECO:0000256" key="5">
    <source>
        <dbReference type="ARBA" id="ARBA00022723"/>
    </source>
</evidence>
<dbReference type="PANTHER" id="PTHR24305:SF166">
    <property type="entry name" value="CYTOCHROME P450 12A4, MITOCHONDRIAL-RELATED"/>
    <property type="match status" value="1"/>
</dbReference>
<gene>
    <name evidence="11" type="ORF">BJ322DRAFT_462363</name>
</gene>
<keyword evidence="6 10" id="KW-0560">Oxidoreductase</keyword>
<dbReference type="EMBL" id="WIUZ02000021">
    <property type="protein sequence ID" value="KAF9778925.1"/>
    <property type="molecule type" value="Genomic_DNA"/>
</dbReference>
<keyword evidence="4 9" id="KW-0349">Heme</keyword>
<name>A0A9P6L1R8_9AGAM</name>
<evidence type="ECO:0000256" key="10">
    <source>
        <dbReference type="RuleBase" id="RU000461"/>
    </source>
</evidence>
<comment type="similarity">
    <text evidence="3 10">Belongs to the cytochrome P450 family.</text>
</comment>
<dbReference type="GO" id="GO:0005506">
    <property type="term" value="F:iron ion binding"/>
    <property type="evidence" value="ECO:0007669"/>
    <property type="project" value="InterPro"/>
</dbReference>
<dbReference type="GO" id="GO:0004497">
    <property type="term" value="F:monooxygenase activity"/>
    <property type="evidence" value="ECO:0007669"/>
    <property type="project" value="UniProtKB-KW"/>
</dbReference>
<comment type="caution">
    <text evidence="11">The sequence shown here is derived from an EMBL/GenBank/DDBJ whole genome shotgun (WGS) entry which is preliminary data.</text>
</comment>
<evidence type="ECO:0000256" key="8">
    <source>
        <dbReference type="ARBA" id="ARBA00023033"/>
    </source>
</evidence>
<dbReference type="SUPFAM" id="SSF48264">
    <property type="entry name" value="Cytochrome P450"/>
    <property type="match status" value="1"/>
</dbReference>
<keyword evidence="5 9" id="KW-0479">Metal-binding</keyword>
<dbReference type="InterPro" id="IPR050121">
    <property type="entry name" value="Cytochrome_P450_monoxygenase"/>
</dbReference>
<evidence type="ECO:0000256" key="2">
    <source>
        <dbReference type="ARBA" id="ARBA00005179"/>
    </source>
</evidence>
<dbReference type="AlphaFoldDB" id="A0A9P6L1R8"/>
<dbReference type="InterPro" id="IPR001128">
    <property type="entry name" value="Cyt_P450"/>
</dbReference>
<dbReference type="GO" id="GO:0016705">
    <property type="term" value="F:oxidoreductase activity, acting on paired donors, with incorporation or reduction of molecular oxygen"/>
    <property type="evidence" value="ECO:0007669"/>
    <property type="project" value="InterPro"/>
</dbReference>
<dbReference type="PRINTS" id="PR00385">
    <property type="entry name" value="P450"/>
</dbReference>
<evidence type="ECO:0000256" key="6">
    <source>
        <dbReference type="ARBA" id="ARBA00023002"/>
    </source>
</evidence>
<dbReference type="PANTHER" id="PTHR24305">
    <property type="entry name" value="CYTOCHROME P450"/>
    <property type="match status" value="1"/>
</dbReference>
<keyword evidence="8 10" id="KW-0503">Monooxygenase</keyword>
<dbReference type="OrthoDB" id="1470350at2759"/>
<evidence type="ECO:0000256" key="3">
    <source>
        <dbReference type="ARBA" id="ARBA00010617"/>
    </source>
</evidence>
<protein>
    <submittedName>
        <fullName evidence="11">Cytochrome P450</fullName>
    </submittedName>
</protein>
<reference evidence="11" key="1">
    <citation type="journal article" date="2020" name="Nat. Commun.">
        <title>Large-scale genome sequencing of mycorrhizal fungi provides insights into the early evolution of symbiotic traits.</title>
        <authorList>
            <person name="Miyauchi S."/>
            <person name="Kiss E."/>
            <person name="Kuo A."/>
            <person name="Drula E."/>
            <person name="Kohler A."/>
            <person name="Sanchez-Garcia M."/>
            <person name="Morin E."/>
            <person name="Andreopoulos B."/>
            <person name="Barry K.W."/>
            <person name="Bonito G."/>
            <person name="Buee M."/>
            <person name="Carver A."/>
            <person name="Chen C."/>
            <person name="Cichocki N."/>
            <person name="Clum A."/>
            <person name="Culley D."/>
            <person name="Crous P.W."/>
            <person name="Fauchery L."/>
            <person name="Girlanda M."/>
            <person name="Hayes R.D."/>
            <person name="Keri Z."/>
            <person name="LaButti K."/>
            <person name="Lipzen A."/>
            <person name="Lombard V."/>
            <person name="Magnuson J."/>
            <person name="Maillard F."/>
            <person name="Murat C."/>
            <person name="Nolan M."/>
            <person name="Ohm R.A."/>
            <person name="Pangilinan J."/>
            <person name="Pereira M.F."/>
            <person name="Perotto S."/>
            <person name="Peter M."/>
            <person name="Pfister S."/>
            <person name="Riley R."/>
            <person name="Sitrit Y."/>
            <person name="Stielow J.B."/>
            <person name="Szollosi G."/>
            <person name="Zifcakova L."/>
            <person name="Stursova M."/>
            <person name="Spatafora J.W."/>
            <person name="Tedersoo L."/>
            <person name="Vaario L.M."/>
            <person name="Yamada A."/>
            <person name="Yan M."/>
            <person name="Wang P."/>
            <person name="Xu J."/>
            <person name="Bruns T."/>
            <person name="Baldrian P."/>
            <person name="Vilgalys R."/>
            <person name="Dunand C."/>
            <person name="Henrissat B."/>
            <person name="Grigoriev I.V."/>
            <person name="Hibbett D."/>
            <person name="Nagy L.G."/>
            <person name="Martin F.M."/>
        </authorList>
    </citation>
    <scope>NUCLEOTIDE SEQUENCE</scope>
    <source>
        <strain evidence="11">UH-Tt-Lm1</strain>
    </source>
</reference>
<dbReference type="CDD" id="cd11069">
    <property type="entry name" value="CYP_FUM15-like"/>
    <property type="match status" value="1"/>
</dbReference>
<dbReference type="InterPro" id="IPR017972">
    <property type="entry name" value="Cyt_P450_CS"/>
</dbReference>
<proteinExistence type="inferred from homology"/>
<reference evidence="11" key="2">
    <citation type="submission" date="2020-11" db="EMBL/GenBank/DDBJ databases">
        <authorList>
            <consortium name="DOE Joint Genome Institute"/>
            <person name="Kuo A."/>
            <person name="Miyauchi S."/>
            <person name="Kiss E."/>
            <person name="Drula E."/>
            <person name="Kohler A."/>
            <person name="Sanchez-Garcia M."/>
            <person name="Andreopoulos B."/>
            <person name="Barry K.W."/>
            <person name="Bonito G."/>
            <person name="Buee M."/>
            <person name="Carver A."/>
            <person name="Chen C."/>
            <person name="Cichocki N."/>
            <person name="Clum A."/>
            <person name="Culley D."/>
            <person name="Crous P.W."/>
            <person name="Fauchery L."/>
            <person name="Girlanda M."/>
            <person name="Hayes R."/>
            <person name="Keri Z."/>
            <person name="Labutti K."/>
            <person name="Lipzen A."/>
            <person name="Lombard V."/>
            <person name="Magnuson J."/>
            <person name="Maillard F."/>
            <person name="Morin E."/>
            <person name="Murat C."/>
            <person name="Nolan M."/>
            <person name="Ohm R."/>
            <person name="Pangilinan J."/>
            <person name="Pereira M."/>
            <person name="Perotto S."/>
            <person name="Peter M."/>
            <person name="Riley R."/>
            <person name="Sitrit Y."/>
            <person name="Stielow B."/>
            <person name="Szollosi G."/>
            <person name="Zifcakova L."/>
            <person name="Stursova M."/>
            <person name="Spatafora J.W."/>
            <person name="Tedersoo L."/>
            <person name="Vaario L.-M."/>
            <person name="Yamada A."/>
            <person name="Yan M."/>
            <person name="Wang P."/>
            <person name="Xu J."/>
            <person name="Bruns T."/>
            <person name="Baldrian P."/>
            <person name="Vilgalys R."/>
            <person name="Henrissat B."/>
            <person name="Grigoriev I.V."/>
            <person name="Hibbett D."/>
            <person name="Nagy L.G."/>
            <person name="Martin F.M."/>
        </authorList>
    </citation>
    <scope>NUCLEOTIDE SEQUENCE</scope>
    <source>
        <strain evidence="11">UH-Tt-Lm1</strain>
    </source>
</reference>
<evidence type="ECO:0000313" key="12">
    <source>
        <dbReference type="Proteomes" id="UP000736335"/>
    </source>
</evidence>
<comment type="cofactor">
    <cofactor evidence="1 9">
        <name>heme</name>
        <dbReference type="ChEBI" id="CHEBI:30413"/>
    </cofactor>
</comment>
<organism evidence="11 12">
    <name type="scientific">Thelephora terrestris</name>
    <dbReference type="NCBI Taxonomy" id="56493"/>
    <lineage>
        <taxon>Eukaryota</taxon>
        <taxon>Fungi</taxon>
        <taxon>Dikarya</taxon>
        <taxon>Basidiomycota</taxon>
        <taxon>Agaricomycotina</taxon>
        <taxon>Agaricomycetes</taxon>
        <taxon>Thelephorales</taxon>
        <taxon>Thelephoraceae</taxon>
        <taxon>Thelephora</taxon>
    </lineage>
</organism>
<keyword evidence="7 9" id="KW-0408">Iron</keyword>
<dbReference type="PRINTS" id="PR00463">
    <property type="entry name" value="EP450I"/>
</dbReference>
<keyword evidence="12" id="KW-1185">Reference proteome</keyword>
<evidence type="ECO:0000256" key="1">
    <source>
        <dbReference type="ARBA" id="ARBA00001971"/>
    </source>
</evidence>